<evidence type="ECO:0000313" key="4">
    <source>
        <dbReference type="Proteomes" id="UP001066276"/>
    </source>
</evidence>
<dbReference type="GO" id="GO:0005634">
    <property type="term" value="C:nucleus"/>
    <property type="evidence" value="ECO:0007669"/>
    <property type="project" value="TreeGrafter"/>
</dbReference>
<name>A0AAV7TDJ0_PLEWA</name>
<dbReference type="InterPro" id="IPR028002">
    <property type="entry name" value="Myb_DNA-bind_5"/>
</dbReference>
<feature type="region of interest" description="Disordered" evidence="1">
    <location>
        <begin position="443"/>
        <end position="498"/>
    </location>
</feature>
<dbReference type="PANTHER" id="PTHR23098">
    <property type="entry name" value="AGAP001331-PA-RELATED"/>
    <property type="match status" value="1"/>
</dbReference>
<accession>A0AAV7TDJ0</accession>
<comment type="caution">
    <text evidence="3">The sequence shown here is derived from an EMBL/GenBank/DDBJ whole genome shotgun (WGS) entry which is preliminary data.</text>
</comment>
<feature type="compositionally biased region" description="Basic residues" evidence="1">
    <location>
        <begin position="179"/>
        <end position="191"/>
    </location>
</feature>
<feature type="compositionally biased region" description="Basic residues" evidence="1">
    <location>
        <begin position="488"/>
        <end position="498"/>
    </location>
</feature>
<feature type="compositionally biased region" description="Basic residues" evidence="1">
    <location>
        <begin position="244"/>
        <end position="259"/>
    </location>
</feature>
<evidence type="ECO:0000313" key="3">
    <source>
        <dbReference type="EMBL" id="KAJ1174466.1"/>
    </source>
</evidence>
<dbReference type="Proteomes" id="UP001066276">
    <property type="component" value="Chromosome 4_1"/>
</dbReference>
<dbReference type="AlphaFoldDB" id="A0AAV7TDJ0"/>
<evidence type="ECO:0000259" key="2">
    <source>
        <dbReference type="Pfam" id="PF13873"/>
    </source>
</evidence>
<keyword evidence="4" id="KW-1185">Reference proteome</keyword>
<organism evidence="3 4">
    <name type="scientific">Pleurodeles waltl</name>
    <name type="common">Iberian ribbed newt</name>
    <dbReference type="NCBI Taxonomy" id="8319"/>
    <lineage>
        <taxon>Eukaryota</taxon>
        <taxon>Metazoa</taxon>
        <taxon>Chordata</taxon>
        <taxon>Craniata</taxon>
        <taxon>Vertebrata</taxon>
        <taxon>Euteleostomi</taxon>
        <taxon>Amphibia</taxon>
        <taxon>Batrachia</taxon>
        <taxon>Caudata</taxon>
        <taxon>Salamandroidea</taxon>
        <taxon>Salamandridae</taxon>
        <taxon>Pleurodelinae</taxon>
        <taxon>Pleurodeles</taxon>
    </lineage>
</organism>
<dbReference type="PANTHER" id="PTHR23098:SF16">
    <property type="entry name" value="REGULATORY PROTEIN ZESTE"/>
    <property type="match status" value="1"/>
</dbReference>
<sequence length="498" mass="54456">MAPQRHHRFSEDELRVMVEEIVRVEPQLFGTQVQHTTIARKMELWSRIVDRVNAVGQHPRNRDDIRKRWNDLRGKVRSMVSRHNIAVQRTGGGPPPPPPELTTWEEQVLAILHPEGLAGVSGGMDSGKSHLHYFIPPHPTSMPTHTPTLTLTLTPSHPAPCKCLTIRAHPSQPQALHATTKHGHPSTKHAHCTYPSPTKSPSQKPPHGNASTGVQGHPPITRYGTHKCNNHTFIPLQDPNATSPRRRFHKCPLHPQKRRTSVDLDLDDQPGPSRTSGQSVPLRQPLPIADLPPSGNTSTAPTQRAHTSVPRTRQSAVCRPLQGTQVNPPPQQQQGAGGSGSGHTVQGTDAQGNRGTGRAAVRQGGDRPREPTLHEALSSIMGAYHHSQETMATVLARFQETQRLQEEQYLGFREELRNISSALGTIVGALNQVVTTLRDTVAGQRAPDTSMDQELPTTSAGASGQEAPPQDQQATSTPPPAEGEPPRKRALRSRKKTE</sequence>
<feature type="compositionally biased region" description="Polar residues" evidence="1">
    <location>
        <begin position="294"/>
        <end position="315"/>
    </location>
</feature>
<protein>
    <recommendedName>
        <fullName evidence="2">Myb/SANT-like DNA-binding domain-containing protein</fullName>
    </recommendedName>
</protein>
<feature type="compositionally biased region" description="Polar residues" evidence="1">
    <location>
        <begin position="272"/>
        <end position="281"/>
    </location>
</feature>
<evidence type="ECO:0000256" key="1">
    <source>
        <dbReference type="SAM" id="MobiDB-lite"/>
    </source>
</evidence>
<feature type="domain" description="Myb/SANT-like DNA-binding" evidence="2">
    <location>
        <begin position="5"/>
        <end position="79"/>
    </location>
</feature>
<dbReference type="EMBL" id="JANPWB010000007">
    <property type="protein sequence ID" value="KAJ1174466.1"/>
    <property type="molecule type" value="Genomic_DNA"/>
</dbReference>
<feature type="compositionally biased region" description="Low complexity" evidence="1">
    <location>
        <begin position="195"/>
        <end position="206"/>
    </location>
</feature>
<proteinExistence type="predicted"/>
<dbReference type="Pfam" id="PF13873">
    <property type="entry name" value="Myb_DNA-bind_5"/>
    <property type="match status" value="1"/>
</dbReference>
<feature type="region of interest" description="Disordered" evidence="1">
    <location>
        <begin position="173"/>
        <end position="371"/>
    </location>
</feature>
<feature type="compositionally biased region" description="Polar residues" evidence="1">
    <location>
        <begin position="450"/>
        <end position="462"/>
    </location>
</feature>
<reference evidence="3" key="1">
    <citation type="journal article" date="2022" name="bioRxiv">
        <title>Sequencing and chromosome-scale assembly of the giantPleurodeles waltlgenome.</title>
        <authorList>
            <person name="Brown T."/>
            <person name="Elewa A."/>
            <person name="Iarovenko S."/>
            <person name="Subramanian E."/>
            <person name="Araus A.J."/>
            <person name="Petzold A."/>
            <person name="Susuki M."/>
            <person name="Suzuki K.-i.T."/>
            <person name="Hayashi T."/>
            <person name="Toyoda A."/>
            <person name="Oliveira C."/>
            <person name="Osipova E."/>
            <person name="Leigh N.D."/>
            <person name="Simon A."/>
            <person name="Yun M.H."/>
        </authorList>
    </citation>
    <scope>NUCLEOTIDE SEQUENCE</scope>
    <source>
        <strain evidence="3">20211129_DDA</strain>
        <tissue evidence="3">Liver</tissue>
    </source>
</reference>
<gene>
    <name evidence="3" type="ORF">NDU88_006287</name>
</gene>